<dbReference type="STRING" id="314260.PB2503_05852"/>
<dbReference type="HOGENOM" id="CLU_3082767_0_0_5"/>
<reference evidence="1 2" key="2">
    <citation type="journal article" date="2011" name="J. Bacteriol.">
        <title>Complete genome sequence of strain HTCC2503T of Parvularcula bermudensis, the type species of the order "Parvularculales" in the class Alphaproteobacteria.</title>
        <authorList>
            <person name="Oh H.M."/>
            <person name="Kang I."/>
            <person name="Vergin K.L."/>
            <person name="Kang D."/>
            <person name="Rhee K.H."/>
            <person name="Giovannoni S.J."/>
            <person name="Cho J.C."/>
        </authorList>
    </citation>
    <scope>NUCLEOTIDE SEQUENCE [LARGE SCALE GENOMIC DNA]</scope>
    <source>
        <strain evidence="2">ATCC BAA-594 / HTCC2503 / KCTC 12087</strain>
    </source>
</reference>
<dbReference type="AlphaFoldDB" id="E0TH01"/>
<proteinExistence type="predicted"/>
<dbReference type="KEGG" id="pbr:PB2503_05852"/>
<gene>
    <name evidence="1" type="ordered locus">PB2503_05852</name>
</gene>
<evidence type="ECO:0000313" key="1">
    <source>
        <dbReference type="EMBL" id="ADM09241.1"/>
    </source>
</evidence>
<keyword evidence="2" id="KW-1185">Reference proteome</keyword>
<sequence length="52" mass="5805">MRALTRQDKKQAFIKATRHFPERYAEQIANGLDDNELAALLKRYLGIAGGSG</sequence>
<accession>E0TH01</accession>
<organism evidence="1 2">
    <name type="scientific">Parvularcula bermudensis (strain ATCC BAA-594 / HTCC2503 / KCTC 12087)</name>
    <dbReference type="NCBI Taxonomy" id="314260"/>
    <lineage>
        <taxon>Bacteria</taxon>
        <taxon>Pseudomonadati</taxon>
        <taxon>Pseudomonadota</taxon>
        <taxon>Alphaproteobacteria</taxon>
        <taxon>Parvularculales</taxon>
        <taxon>Parvularculaceae</taxon>
        <taxon>Parvularcula</taxon>
    </lineage>
</organism>
<dbReference type="RefSeq" id="WP_013300215.1">
    <property type="nucleotide sequence ID" value="NC_014414.1"/>
</dbReference>
<reference evidence="2" key="1">
    <citation type="submission" date="2010-08" db="EMBL/GenBank/DDBJ databases">
        <title>Genome sequence of Parvularcula bermudensis HTCC2503.</title>
        <authorList>
            <person name="Kang D.-M."/>
            <person name="Oh H.-M."/>
            <person name="Cho J.-C."/>
        </authorList>
    </citation>
    <scope>NUCLEOTIDE SEQUENCE [LARGE SCALE GENOMIC DNA]</scope>
    <source>
        <strain evidence="2">ATCC BAA-594 / HTCC2503 / KCTC 12087</strain>
    </source>
</reference>
<protein>
    <submittedName>
        <fullName evidence="1">Uncharacterized protein</fullName>
    </submittedName>
</protein>
<evidence type="ECO:0000313" key="2">
    <source>
        <dbReference type="Proteomes" id="UP000001302"/>
    </source>
</evidence>
<dbReference type="Proteomes" id="UP000001302">
    <property type="component" value="Chromosome"/>
</dbReference>
<dbReference type="EMBL" id="CP002156">
    <property type="protein sequence ID" value="ADM09241.1"/>
    <property type="molecule type" value="Genomic_DNA"/>
</dbReference>
<name>E0TH01_PARBH</name>